<dbReference type="InterPro" id="IPR011639">
    <property type="entry name" value="MethylTrfase_TaqI-like_dom"/>
</dbReference>
<evidence type="ECO:0000313" key="10">
    <source>
        <dbReference type="Proteomes" id="UP000203826"/>
    </source>
</evidence>
<dbReference type="GO" id="GO:0009007">
    <property type="term" value="F:site-specific DNA-methyltransferase (adenine-specific) activity"/>
    <property type="evidence" value="ECO:0007669"/>
    <property type="project" value="UniProtKB-EC"/>
</dbReference>
<dbReference type="Proteomes" id="UP000203826">
    <property type="component" value="Segment"/>
</dbReference>
<evidence type="ECO:0000256" key="5">
    <source>
        <dbReference type="ARBA" id="ARBA00022747"/>
    </source>
</evidence>
<reference evidence="9 10" key="1">
    <citation type="journal article" date="2015" name="Genome Announc.">
        <title>The 474-Kilobase-Pair Complete Genome Sequence of CeV-01B, a Virus Infecting Haptolina (Chrysochromulina) ericina (Prymnesiophyceae).</title>
        <authorList>
            <person name="Gallot-Lavallee L."/>
            <person name="Pagarete A."/>
            <person name="Legendre M."/>
            <person name="Santini S."/>
            <person name="Sandaa R.A."/>
            <person name="Himmelbauer H."/>
            <person name="Ogata H."/>
            <person name="Bratbak G."/>
            <person name="Claverie J.M."/>
        </authorList>
    </citation>
    <scope>NUCLEOTIDE SEQUENCE [LARGE SCALE GENOMIC DNA]</scope>
    <source>
        <strain evidence="9">CeV-01B</strain>
    </source>
</reference>
<feature type="domain" description="Type II methyltransferase M.TaqI-like" evidence="8">
    <location>
        <begin position="57"/>
        <end position="173"/>
    </location>
</feature>
<protein>
    <recommendedName>
        <fullName evidence="1">site-specific DNA-methyltransferase (adenine-specific)</fullName>
        <ecNumber evidence="1">2.1.1.72</ecNumber>
    </recommendedName>
</protein>
<dbReference type="InterPro" id="IPR050953">
    <property type="entry name" value="N4_N6_ade-DNA_methylase"/>
</dbReference>
<keyword evidence="4" id="KW-0949">S-adenosyl-L-methionine</keyword>
<evidence type="ECO:0000256" key="2">
    <source>
        <dbReference type="ARBA" id="ARBA00022603"/>
    </source>
</evidence>
<dbReference type="KEGG" id="vg:26049362"/>
<dbReference type="PANTHER" id="PTHR33841">
    <property type="entry name" value="DNA METHYLTRANSFERASE YEEA-RELATED"/>
    <property type="match status" value="1"/>
</dbReference>
<dbReference type="PRINTS" id="PR00507">
    <property type="entry name" value="N12N6MTFRASE"/>
</dbReference>
<dbReference type="CDD" id="cd02440">
    <property type="entry name" value="AdoMet_MTases"/>
    <property type="match status" value="1"/>
</dbReference>
<dbReference type="Gene3D" id="3.40.50.150">
    <property type="entry name" value="Vaccinia Virus protein VP39"/>
    <property type="match status" value="1"/>
</dbReference>
<gene>
    <name evidence="9" type="ORF">ceV_495</name>
</gene>
<evidence type="ECO:0000256" key="3">
    <source>
        <dbReference type="ARBA" id="ARBA00022679"/>
    </source>
</evidence>
<dbReference type="GO" id="GO:0009307">
    <property type="term" value="P:DNA restriction-modification system"/>
    <property type="evidence" value="ECO:0007669"/>
    <property type="project" value="UniProtKB-KW"/>
</dbReference>
<dbReference type="InterPro" id="IPR029063">
    <property type="entry name" value="SAM-dependent_MTases_sf"/>
</dbReference>
<evidence type="ECO:0000256" key="7">
    <source>
        <dbReference type="ARBA" id="ARBA00047942"/>
    </source>
</evidence>
<dbReference type="EMBL" id="KT820662">
    <property type="protein sequence ID" value="ALH23401.1"/>
    <property type="molecule type" value="Genomic_DNA"/>
</dbReference>
<evidence type="ECO:0000256" key="1">
    <source>
        <dbReference type="ARBA" id="ARBA00011900"/>
    </source>
</evidence>
<evidence type="ECO:0000256" key="6">
    <source>
        <dbReference type="ARBA" id="ARBA00023125"/>
    </source>
</evidence>
<dbReference type="SUPFAM" id="SSF53335">
    <property type="entry name" value="S-adenosyl-L-methionine-dependent methyltransferases"/>
    <property type="match status" value="1"/>
</dbReference>
<proteinExistence type="predicted"/>
<keyword evidence="10" id="KW-1185">Reference proteome</keyword>
<dbReference type="PROSITE" id="PS00092">
    <property type="entry name" value="N6_MTASE"/>
    <property type="match status" value="1"/>
</dbReference>
<dbReference type="Pfam" id="PF07669">
    <property type="entry name" value="Eco57I"/>
    <property type="match status" value="1"/>
</dbReference>
<evidence type="ECO:0000259" key="8">
    <source>
        <dbReference type="Pfam" id="PF07669"/>
    </source>
</evidence>
<keyword evidence="6" id="KW-0238">DNA-binding</keyword>
<dbReference type="PANTHER" id="PTHR33841:SF6">
    <property type="entry name" value="TYPE II METHYLTRANSFERASE M.HINDII"/>
    <property type="match status" value="1"/>
</dbReference>
<dbReference type="GO" id="GO:0003677">
    <property type="term" value="F:DNA binding"/>
    <property type="evidence" value="ECO:0007669"/>
    <property type="project" value="UniProtKB-KW"/>
</dbReference>
<name>A0A0N7G7Q0_9VIRU</name>
<dbReference type="OrthoDB" id="31131at10239"/>
<evidence type="ECO:0000313" key="9">
    <source>
        <dbReference type="EMBL" id="ALH23401.1"/>
    </source>
</evidence>
<dbReference type="EC" id="2.1.1.72" evidence="1"/>
<keyword evidence="3" id="KW-0808">Transferase</keyword>
<keyword evidence="5" id="KW-0680">Restriction system</keyword>
<organism evidence="9 10">
    <name type="scientific">Chrysochromulina ericina virus CeV-01B</name>
    <dbReference type="NCBI Taxonomy" id="3070830"/>
    <lineage>
        <taxon>Viruses</taxon>
        <taxon>Varidnaviria</taxon>
        <taxon>Bamfordvirae</taxon>
        <taxon>Nucleocytoviricota</taxon>
        <taxon>Megaviricetes</taxon>
        <taxon>Imitervirales</taxon>
        <taxon>Mesomimiviridae</taxon>
        <taxon>Tethysvirus</taxon>
        <taxon>Tethysvirus raunefjordenense</taxon>
    </lineage>
</organism>
<comment type="catalytic activity">
    <reaction evidence="7">
        <text>a 2'-deoxyadenosine in DNA + S-adenosyl-L-methionine = an N(6)-methyl-2'-deoxyadenosine in DNA + S-adenosyl-L-homocysteine + H(+)</text>
        <dbReference type="Rhea" id="RHEA:15197"/>
        <dbReference type="Rhea" id="RHEA-COMP:12418"/>
        <dbReference type="Rhea" id="RHEA-COMP:12419"/>
        <dbReference type="ChEBI" id="CHEBI:15378"/>
        <dbReference type="ChEBI" id="CHEBI:57856"/>
        <dbReference type="ChEBI" id="CHEBI:59789"/>
        <dbReference type="ChEBI" id="CHEBI:90615"/>
        <dbReference type="ChEBI" id="CHEBI:90616"/>
        <dbReference type="EC" id="2.1.1.72"/>
    </reaction>
</comment>
<accession>A0A0N7G7Q0</accession>
<sequence length="416" mass="48988">MLSIIPEKFYKNPDLRWLDPGCGTGNFSIILYYKLLDGLRDVIKNSRERKRHIIEKMIYMVEIQSKNITVLKSIFGNNANIYYKNFLDYSDKDFDIVIGNPPFNFMGQIKVPTSNNNKKNDGTTIWPDFIYKSISLLKPETGMLCVFIPSIWLKPDKKMMYNYLLQYKIEWLNCFTNTLTNQIFKGKAQTPSCFFLLTKKITDDNNITIYDNNIKKYIFYRHINNKPIPIFGQEVCKKIQNLGLETLKVIKTNMPPKNSIISEFQKEGYFSNIRTCKLKNNIPELVIDYSNKQLKYADIPKLVLAHKMYGFPYLDISGNYGISNRDNYVIIKDNISDLIKIQKFLSTNTALYLFETTRYRMKYLEKYAFDLIPDISQLENFPEEINDDTIAEYFKFDALDKKAINSLHTKRYKFFI</sequence>
<dbReference type="GO" id="GO:0032259">
    <property type="term" value="P:methylation"/>
    <property type="evidence" value="ECO:0007669"/>
    <property type="project" value="UniProtKB-KW"/>
</dbReference>
<dbReference type="InterPro" id="IPR002052">
    <property type="entry name" value="DNA_methylase_N6_adenine_CS"/>
</dbReference>
<evidence type="ECO:0000256" key="4">
    <source>
        <dbReference type="ARBA" id="ARBA00022691"/>
    </source>
</evidence>
<keyword evidence="2 9" id="KW-0489">Methyltransferase</keyword>